<evidence type="ECO:0000256" key="5">
    <source>
        <dbReference type="ARBA" id="ARBA00022490"/>
    </source>
</evidence>
<dbReference type="InterPro" id="IPR013785">
    <property type="entry name" value="Aldolase_TIM"/>
</dbReference>
<dbReference type="AlphaFoldDB" id="A0A5C5Y6J9"/>
<name>A0A5C5Y6J9_9PLAN</name>
<keyword evidence="8 12" id="KW-0457">Lysine biosynthesis</keyword>
<dbReference type="NCBIfam" id="TIGR00674">
    <property type="entry name" value="dapA"/>
    <property type="match status" value="1"/>
</dbReference>
<keyword evidence="17" id="KW-1185">Reference proteome</keyword>
<comment type="caution">
    <text evidence="12">Was originally thought to be a dihydrodipicolinate synthase (DHDPS), catalyzing the condensation of (S)-aspartate-beta-semialdehyde [(S)-ASA] and pyruvate to dihydrodipicolinate (DHDP). However, it was shown in E.coli that the product of the enzymatic reaction is not dihydrodipicolinate but in fact (4S)-4-hydroxy-2,3,4,5-tetrahydro-(2S)-dipicolinic acid (HTPA), and that the consecutive dehydration reaction leading to DHDP is not spontaneous but catalyzed by DapB.</text>
</comment>
<dbReference type="HAMAP" id="MF_00418">
    <property type="entry name" value="DapA"/>
    <property type="match status" value="1"/>
</dbReference>
<evidence type="ECO:0000256" key="10">
    <source>
        <dbReference type="ARBA" id="ARBA00023270"/>
    </source>
</evidence>
<feature type="site" description="Part of a proton relay during catalysis" evidence="12">
    <location>
        <position position="62"/>
    </location>
</feature>
<evidence type="ECO:0000256" key="1">
    <source>
        <dbReference type="ARBA" id="ARBA00003294"/>
    </source>
</evidence>
<dbReference type="GO" id="GO:0008840">
    <property type="term" value="F:4-hydroxy-tetrahydrodipicolinate synthase activity"/>
    <property type="evidence" value="ECO:0007669"/>
    <property type="project" value="UniProtKB-UniRule"/>
</dbReference>
<keyword evidence="9 12" id="KW-0456">Lyase</keyword>
<dbReference type="SUPFAM" id="SSF51569">
    <property type="entry name" value="Aldolase"/>
    <property type="match status" value="1"/>
</dbReference>
<evidence type="ECO:0000313" key="17">
    <source>
        <dbReference type="Proteomes" id="UP000317238"/>
    </source>
</evidence>
<organism evidence="16 17">
    <name type="scientific">Crateriforma conspicua</name>
    <dbReference type="NCBI Taxonomy" id="2527996"/>
    <lineage>
        <taxon>Bacteria</taxon>
        <taxon>Pseudomonadati</taxon>
        <taxon>Planctomycetota</taxon>
        <taxon>Planctomycetia</taxon>
        <taxon>Planctomycetales</taxon>
        <taxon>Planctomycetaceae</taxon>
        <taxon>Crateriforma</taxon>
    </lineage>
</organism>
<dbReference type="Gene3D" id="3.20.20.70">
    <property type="entry name" value="Aldolase class I"/>
    <property type="match status" value="1"/>
</dbReference>
<evidence type="ECO:0000256" key="15">
    <source>
        <dbReference type="PIRSR" id="PIRSR001365-2"/>
    </source>
</evidence>
<evidence type="ECO:0000313" key="16">
    <source>
        <dbReference type="EMBL" id="TWT69052.1"/>
    </source>
</evidence>
<feature type="site" description="Part of a proton relay during catalysis" evidence="12">
    <location>
        <position position="125"/>
    </location>
</feature>
<dbReference type="InterPro" id="IPR002220">
    <property type="entry name" value="DapA-like"/>
</dbReference>
<evidence type="ECO:0000256" key="12">
    <source>
        <dbReference type="HAMAP-Rule" id="MF_00418"/>
    </source>
</evidence>
<evidence type="ECO:0000256" key="7">
    <source>
        <dbReference type="ARBA" id="ARBA00022915"/>
    </source>
</evidence>
<dbReference type="EMBL" id="SJPL01000001">
    <property type="protein sequence ID" value="TWT69052.1"/>
    <property type="molecule type" value="Genomic_DNA"/>
</dbReference>
<evidence type="ECO:0000256" key="3">
    <source>
        <dbReference type="ARBA" id="ARBA00007592"/>
    </source>
</evidence>
<dbReference type="CDD" id="cd00950">
    <property type="entry name" value="DHDPS"/>
    <property type="match status" value="1"/>
</dbReference>
<comment type="subunit">
    <text evidence="12">Homotetramer; dimer of dimers.</text>
</comment>
<evidence type="ECO:0000256" key="8">
    <source>
        <dbReference type="ARBA" id="ARBA00023154"/>
    </source>
</evidence>
<reference evidence="16 17" key="1">
    <citation type="submission" date="2019-02" db="EMBL/GenBank/DDBJ databases">
        <title>Deep-cultivation of Planctomycetes and their phenomic and genomic characterization uncovers novel biology.</title>
        <authorList>
            <person name="Wiegand S."/>
            <person name="Jogler M."/>
            <person name="Boedeker C."/>
            <person name="Pinto D."/>
            <person name="Vollmers J."/>
            <person name="Rivas-Marin E."/>
            <person name="Kohn T."/>
            <person name="Peeters S.H."/>
            <person name="Heuer A."/>
            <person name="Rast P."/>
            <person name="Oberbeckmann S."/>
            <person name="Bunk B."/>
            <person name="Jeske O."/>
            <person name="Meyerdierks A."/>
            <person name="Storesund J.E."/>
            <person name="Kallscheuer N."/>
            <person name="Luecker S."/>
            <person name="Lage O.M."/>
            <person name="Pohl T."/>
            <person name="Merkel B.J."/>
            <person name="Hornburger P."/>
            <person name="Mueller R.-W."/>
            <person name="Bruemmer F."/>
            <person name="Labrenz M."/>
            <person name="Spormann A.M."/>
            <person name="Op Den Camp H."/>
            <person name="Overmann J."/>
            <person name="Amann R."/>
            <person name="Jetten M.S.M."/>
            <person name="Mascher T."/>
            <person name="Medema M.H."/>
            <person name="Devos D.P."/>
            <person name="Kaster A.-K."/>
            <person name="Ovreas L."/>
            <person name="Rohde M."/>
            <person name="Galperin M.Y."/>
            <person name="Jogler C."/>
        </authorList>
    </citation>
    <scope>NUCLEOTIDE SEQUENCE [LARGE SCALE GENOMIC DNA]</scope>
    <source>
        <strain evidence="16 17">Pan14r</strain>
    </source>
</reference>
<sequence>MPKFKTPTLKAKMTTRKGSDFAGLSVAIVTPFRDGEVDYGRLREQVEFQIAAGITCLVPAGTTGESPTLSHDEHEKVIGEVIQIAAGRCKVMAGTGSNSTAEALRLTKRAAAEGADATLQVAPYYNKPTQEGFYQHFKAVAEAVDIPVCVYNIPGRTGKNIEVDTIARLSDVPGITMVKEATGSLDQCTAVLGSTDLTVLSGDDSLTLPMISVGAEGVISVAGNIVPGDMIELVQAAVAGDLATAQRLHHRLYSLCSNMLGLATNPIPVKAAMAMLGRDSGELRLPMTPLDDAGKEKLAATLNAFGISAAAVS</sequence>
<comment type="subcellular location">
    <subcellularLocation>
        <location evidence="12">Cytoplasm</location>
    </subcellularLocation>
</comment>
<feature type="active site" description="Proton donor/acceptor" evidence="12 14">
    <location>
        <position position="151"/>
    </location>
</feature>
<feature type="binding site" evidence="12 15">
    <location>
        <position position="219"/>
    </location>
    <ligand>
        <name>pyruvate</name>
        <dbReference type="ChEBI" id="CHEBI:15361"/>
    </ligand>
</feature>
<dbReference type="Pfam" id="PF00701">
    <property type="entry name" value="DHDPS"/>
    <property type="match status" value="1"/>
</dbReference>
<keyword evidence="5 12" id="KW-0963">Cytoplasm</keyword>
<dbReference type="GO" id="GO:0009089">
    <property type="term" value="P:lysine biosynthetic process via diaminopimelate"/>
    <property type="evidence" value="ECO:0007669"/>
    <property type="project" value="UniProtKB-UniRule"/>
</dbReference>
<dbReference type="UniPathway" id="UPA00034">
    <property type="reaction ID" value="UER00017"/>
</dbReference>
<gene>
    <name evidence="16" type="primary">dapA_1</name>
    <name evidence="12" type="synonym">dapA</name>
    <name evidence="16" type="ORF">Pan14r_13360</name>
</gene>
<evidence type="ECO:0000256" key="11">
    <source>
        <dbReference type="ARBA" id="ARBA00047836"/>
    </source>
</evidence>
<dbReference type="InterPro" id="IPR005263">
    <property type="entry name" value="DapA"/>
</dbReference>
<protein>
    <recommendedName>
        <fullName evidence="4 12">4-hydroxy-tetrahydrodipicolinate synthase</fullName>
        <shortName evidence="12">HTPA synthase</shortName>
        <ecNumber evidence="4 12">4.3.3.7</ecNumber>
    </recommendedName>
</protein>
<feature type="active site" description="Schiff-base intermediate with substrate" evidence="12 14">
    <location>
        <position position="179"/>
    </location>
</feature>
<accession>A0A5C5Y6J9</accession>
<dbReference type="Proteomes" id="UP000317238">
    <property type="component" value="Unassembled WGS sequence"/>
</dbReference>
<comment type="catalytic activity">
    <reaction evidence="11 12">
        <text>L-aspartate 4-semialdehyde + pyruvate = (2S,4S)-4-hydroxy-2,3,4,5-tetrahydrodipicolinate + H2O + H(+)</text>
        <dbReference type="Rhea" id="RHEA:34171"/>
        <dbReference type="ChEBI" id="CHEBI:15361"/>
        <dbReference type="ChEBI" id="CHEBI:15377"/>
        <dbReference type="ChEBI" id="CHEBI:15378"/>
        <dbReference type="ChEBI" id="CHEBI:67139"/>
        <dbReference type="ChEBI" id="CHEBI:537519"/>
        <dbReference type="EC" id="4.3.3.7"/>
    </reaction>
</comment>
<evidence type="ECO:0000256" key="4">
    <source>
        <dbReference type="ARBA" id="ARBA00012086"/>
    </source>
</evidence>
<evidence type="ECO:0000256" key="6">
    <source>
        <dbReference type="ARBA" id="ARBA00022605"/>
    </source>
</evidence>
<dbReference type="PANTHER" id="PTHR12128:SF66">
    <property type="entry name" value="4-HYDROXY-2-OXOGLUTARATE ALDOLASE, MITOCHONDRIAL"/>
    <property type="match status" value="1"/>
</dbReference>
<keyword evidence="10 12" id="KW-0704">Schiff base</keyword>
<keyword evidence="6 12" id="KW-0028">Amino-acid biosynthesis</keyword>
<dbReference type="SMART" id="SM01130">
    <property type="entry name" value="DHDPS"/>
    <property type="match status" value="1"/>
</dbReference>
<evidence type="ECO:0000256" key="2">
    <source>
        <dbReference type="ARBA" id="ARBA00005120"/>
    </source>
</evidence>
<feature type="binding site" evidence="12 15">
    <location>
        <position position="63"/>
    </location>
    <ligand>
        <name>pyruvate</name>
        <dbReference type="ChEBI" id="CHEBI:15361"/>
    </ligand>
</feature>
<dbReference type="GO" id="GO:0019877">
    <property type="term" value="P:diaminopimelate biosynthetic process"/>
    <property type="evidence" value="ECO:0007669"/>
    <property type="project" value="UniProtKB-UniRule"/>
</dbReference>
<dbReference type="PIRSF" id="PIRSF001365">
    <property type="entry name" value="DHDPS"/>
    <property type="match status" value="1"/>
</dbReference>
<comment type="similarity">
    <text evidence="3 12 13">Belongs to the DapA family.</text>
</comment>
<evidence type="ECO:0000256" key="14">
    <source>
        <dbReference type="PIRSR" id="PIRSR001365-1"/>
    </source>
</evidence>
<comment type="function">
    <text evidence="1 12">Catalyzes the condensation of (S)-aspartate-beta-semialdehyde [(S)-ASA] and pyruvate to 4-hydroxy-tetrahydrodipicolinate (HTPA).</text>
</comment>
<comment type="caution">
    <text evidence="16">The sequence shown here is derived from an EMBL/GenBank/DDBJ whole genome shotgun (WGS) entry which is preliminary data.</text>
</comment>
<dbReference type="PANTHER" id="PTHR12128">
    <property type="entry name" value="DIHYDRODIPICOLINATE SYNTHASE"/>
    <property type="match status" value="1"/>
</dbReference>
<dbReference type="EC" id="4.3.3.7" evidence="4 12"/>
<keyword evidence="7 12" id="KW-0220">Diaminopimelate biosynthesis</keyword>
<evidence type="ECO:0000256" key="9">
    <source>
        <dbReference type="ARBA" id="ARBA00023239"/>
    </source>
</evidence>
<dbReference type="PRINTS" id="PR00146">
    <property type="entry name" value="DHPICSNTHASE"/>
</dbReference>
<proteinExistence type="inferred from homology"/>
<dbReference type="GO" id="GO:0005829">
    <property type="term" value="C:cytosol"/>
    <property type="evidence" value="ECO:0007669"/>
    <property type="project" value="TreeGrafter"/>
</dbReference>
<evidence type="ECO:0000256" key="13">
    <source>
        <dbReference type="PIRNR" id="PIRNR001365"/>
    </source>
</evidence>
<comment type="pathway">
    <text evidence="2 12">Amino-acid biosynthesis; L-lysine biosynthesis via DAP pathway; (S)-tetrahydrodipicolinate from L-aspartate: step 3/4.</text>
</comment>